<dbReference type="PANTHER" id="PTHR38107:SF3">
    <property type="entry name" value="LYSOZYME RRRD-RELATED"/>
    <property type="match status" value="1"/>
</dbReference>
<dbReference type="EMBL" id="JABAYA010000071">
    <property type="protein sequence ID" value="KAF7726812.1"/>
    <property type="molecule type" value="Genomic_DNA"/>
</dbReference>
<dbReference type="OrthoDB" id="5358886at2759"/>
<gene>
    <name evidence="7" type="ORF">EC973_008413</name>
</gene>
<keyword evidence="8" id="KW-1185">Reference proteome</keyword>
<dbReference type="SUPFAM" id="SSF53955">
    <property type="entry name" value="Lysozyme-like"/>
    <property type="match status" value="1"/>
</dbReference>
<comment type="catalytic activity">
    <reaction evidence="1">
        <text>Hydrolysis of (1-&gt;4)-beta-linkages between N-acetylmuramic acid and N-acetyl-D-glucosamine residues in a peptidoglycan and between N-acetyl-D-glucosamine residues in chitodextrins.</text>
        <dbReference type="EC" id="3.2.1.17"/>
    </reaction>
</comment>
<dbReference type="AlphaFoldDB" id="A0A8H7BTI3"/>
<dbReference type="GO" id="GO:0009253">
    <property type="term" value="P:peptidoglycan catabolic process"/>
    <property type="evidence" value="ECO:0007669"/>
    <property type="project" value="InterPro"/>
</dbReference>
<evidence type="ECO:0000256" key="4">
    <source>
        <dbReference type="ARBA" id="ARBA00022801"/>
    </source>
</evidence>
<dbReference type="InterPro" id="IPR034690">
    <property type="entry name" value="Endolysin_T4_type"/>
</dbReference>
<keyword evidence="2" id="KW-0929">Antimicrobial</keyword>
<dbReference type="InterPro" id="IPR051018">
    <property type="entry name" value="Bacteriophage_GH24"/>
</dbReference>
<evidence type="ECO:0000313" key="8">
    <source>
        <dbReference type="Proteomes" id="UP000605846"/>
    </source>
</evidence>
<dbReference type="InterPro" id="IPR033907">
    <property type="entry name" value="Endolysin_autolysin"/>
</dbReference>
<evidence type="ECO:0000256" key="3">
    <source>
        <dbReference type="ARBA" id="ARBA00022638"/>
    </source>
</evidence>
<keyword evidence="3" id="KW-0081">Bacteriolytic enzyme</keyword>
<comment type="caution">
    <text evidence="7">The sequence shown here is derived from an EMBL/GenBank/DDBJ whole genome shotgun (WGS) entry which is preliminary data.</text>
</comment>
<proteinExistence type="inferred from homology"/>
<sequence>MSWDSINQDGINLIKTFEGFVASPGPDPIGLVTVGYGHKCTSPDCSEVPYSYPLTKADAEALLRQDLPQFIRAVDSSLKDNLKLNENQRAALTSFTYNMGPTNFKTSTLVKRLNAGEDPNTVAAEELPRWNKAGGKVFAGLVRRREAEVELFKKPTGP</sequence>
<keyword evidence="4" id="KW-0378">Hydrolase</keyword>
<organism evidence="7 8">
    <name type="scientific">Apophysomyces ossiformis</name>
    <dbReference type="NCBI Taxonomy" id="679940"/>
    <lineage>
        <taxon>Eukaryota</taxon>
        <taxon>Fungi</taxon>
        <taxon>Fungi incertae sedis</taxon>
        <taxon>Mucoromycota</taxon>
        <taxon>Mucoromycotina</taxon>
        <taxon>Mucoromycetes</taxon>
        <taxon>Mucorales</taxon>
        <taxon>Mucorineae</taxon>
        <taxon>Mucoraceae</taxon>
        <taxon>Apophysomyces</taxon>
    </lineage>
</organism>
<dbReference type="GO" id="GO:0042742">
    <property type="term" value="P:defense response to bacterium"/>
    <property type="evidence" value="ECO:0007669"/>
    <property type="project" value="UniProtKB-KW"/>
</dbReference>
<keyword evidence="5" id="KW-1035">Host cytoplasm</keyword>
<dbReference type="InterPro" id="IPR023347">
    <property type="entry name" value="Lysozyme_dom_sf"/>
</dbReference>
<dbReference type="GO" id="GO:0003796">
    <property type="term" value="F:lysozyme activity"/>
    <property type="evidence" value="ECO:0007669"/>
    <property type="project" value="UniProtKB-EC"/>
</dbReference>
<evidence type="ECO:0000256" key="6">
    <source>
        <dbReference type="ARBA" id="ARBA00023295"/>
    </source>
</evidence>
<dbReference type="InterPro" id="IPR023346">
    <property type="entry name" value="Lysozyme-like_dom_sf"/>
</dbReference>
<dbReference type="InterPro" id="IPR002196">
    <property type="entry name" value="Glyco_hydro_24"/>
</dbReference>
<dbReference type="PANTHER" id="PTHR38107">
    <property type="match status" value="1"/>
</dbReference>
<dbReference type="Gene3D" id="1.10.530.40">
    <property type="match status" value="1"/>
</dbReference>
<evidence type="ECO:0000256" key="1">
    <source>
        <dbReference type="ARBA" id="ARBA00000632"/>
    </source>
</evidence>
<keyword evidence="6" id="KW-0326">Glycosidase</keyword>
<dbReference type="GO" id="GO:0016998">
    <property type="term" value="P:cell wall macromolecule catabolic process"/>
    <property type="evidence" value="ECO:0007669"/>
    <property type="project" value="InterPro"/>
</dbReference>
<evidence type="ECO:0000256" key="5">
    <source>
        <dbReference type="ARBA" id="ARBA00023200"/>
    </source>
</evidence>
<dbReference type="Proteomes" id="UP000605846">
    <property type="component" value="Unassembled WGS sequence"/>
</dbReference>
<evidence type="ECO:0000313" key="7">
    <source>
        <dbReference type="EMBL" id="KAF7726812.1"/>
    </source>
</evidence>
<accession>A0A8H7BTI3</accession>
<dbReference type="CDD" id="cd00737">
    <property type="entry name" value="lyz_endolysin_autolysin"/>
    <property type="match status" value="1"/>
</dbReference>
<dbReference type="HAMAP" id="MF_04110">
    <property type="entry name" value="ENDOLYSIN_T4"/>
    <property type="match status" value="1"/>
</dbReference>
<name>A0A8H7BTI3_9FUNG</name>
<evidence type="ECO:0000256" key="2">
    <source>
        <dbReference type="ARBA" id="ARBA00022529"/>
    </source>
</evidence>
<reference evidence="7" key="1">
    <citation type="submission" date="2020-01" db="EMBL/GenBank/DDBJ databases">
        <title>Genome Sequencing of Three Apophysomyces-Like Fungal Strains Confirms a Novel Fungal Genus in the Mucoromycota with divergent Burkholderia-like Endosymbiotic Bacteria.</title>
        <authorList>
            <person name="Stajich J.E."/>
            <person name="Macias A.M."/>
            <person name="Carter-House D."/>
            <person name="Lovett B."/>
            <person name="Kasson L.R."/>
            <person name="Berry K."/>
            <person name="Grigoriev I."/>
            <person name="Chang Y."/>
            <person name="Spatafora J."/>
            <person name="Kasson M.T."/>
        </authorList>
    </citation>
    <scope>NUCLEOTIDE SEQUENCE</scope>
    <source>
        <strain evidence="7">NRRL A-21654</strain>
    </source>
</reference>
<dbReference type="GO" id="GO:0031640">
    <property type="term" value="P:killing of cells of another organism"/>
    <property type="evidence" value="ECO:0007669"/>
    <property type="project" value="UniProtKB-KW"/>
</dbReference>
<evidence type="ECO:0008006" key="9">
    <source>
        <dbReference type="Google" id="ProtNLM"/>
    </source>
</evidence>
<protein>
    <recommendedName>
        <fullName evidence="9">Lysozyme</fullName>
    </recommendedName>
</protein>
<dbReference type="Pfam" id="PF00959">
    <property type="entry name" value="Phage_lysozyme"/>
    <property type="match status" value="1"/>
</dbReference>